<dbReference type="Gene3D" id="1.20.120.530">
    <property type="entry name" value="GntR ligand-binding domain-like"/>
    <property type="match status" value="1"/>
</dbReference>
<dbReference type="EMBL" id="JAGYPE010000002">
    <property type="protein sequence ID" value="MBS4182285.1"/>
    <property type="molecule type" value="Genomic_DNA"/>
</dbReference>
<dbReference type="AlphaFoldDB" id="A0A942SYQ9"/>
<reference evidence="5" key="1">
    <citation type="submission" date="2021-05" db="EMBL/GenBank/DDBJ databases">
        <title>Novel Bacillus species.</title>
        <authorList>
            <person name="Liu G."/>
        </authorList>
    </citation>
    <scope>NUCLEOTIDE SEQUENCE</scope>
    <source>
        <strain evidence="5">FJAT-50051</strain>
    </source>
</reference>
<gene>
    <name evidence="5" type="ORF">KHB02_12885</name>
</gene>
<comment type="caution">
    <text evidence="5">The sequence shown here is derived from an EMBL/GenBank/DDBJ whole genome shotgun (WGS) entry which is preliminary data.</text>
</comment>
<sequence length="231" mass="24814">MHDSAFSDANALPAHPRDRTYDRIVGRLLEGTPKPGGTLDVAELISVVDSDREAVERALERLRAERFVESGDVAGTYRVAVPTPSDVDHALQVLFGFAELAARWAVPTMADADLELMSGSLDDVRRAADDRSVNAFNFAVDAIVGPLLTATANPLFEQAALLVLEQSRILFLARPDAQYWGLRNHVDAFQAALRSRDGEAAAAGIRSLGRALQVHLDELRAAAAQGAGTSD</sequence>
<dbReference type="GO" id="GO:0003677">
    <property type="term" value="F:DNA binding"/>
    <property type="evidence" value="ECO:0007669"/>
    <property type="project" value="UniProtKB-KW"/>
</dbReference>
<evidence type="ECO:0000256" key="3">
    <source>
        <dbReference type="ARBA" id="ARBA00023163"/>
    </source>
</evidence>
<evidence type="ECO:0000259" key="4">
    <source>
        <dbReference type="Pfam" id="PF07729"/>
    </source>
</evidence>
<organism evidence="5">
    <name type="scientific">Neobacillus citreus</name>
    <dbReference type="NCBI Taxonomy" id="2833578"/>
    <lineage>
        <taxon>Bacteria</taxon>
        <taxon>Bacillati</taxon>
        <taxon>Bacillota</taxon>
        <taxon>Bacilli</taxon>
        <taxon>Bacillales</taxon>
        <taxon>Bacillaceae</taxon>
        <taxon>Neobacillus</taxon>
    </lineage>
</organism>
<keyword evidence="3" id="KW-0804">Transcription</keyword>
<evidence type="ECO:0000313" key="5">
    <source>
        <dbReference type="EMBL" id="MBS4182285.1"/>
    </source>
</evidence>
<name>A0A942SYQ9_9BACI</name>
<keyword evidence="2" id="KW-0238">DNA-binding</keyword>
<keyword evidence="1" id="KW-0805">Transcription regulation</keyword>
<proteinExistence type="predicted"/>
<dbReference type="Pfam" id="PF07729">
    <property type="entry name" value="FCD"/>
    <property type="match status" value="1"/>
</dbReference>
<dbReference type="InterPro" id="IPR036390">
    <property type="entry name" value="WH_DNA-bd_sf"/>
</dbReference>
<dbReference type="PANTHER" id="PTHR43537:SF5">
    <property type="entry name" value="UXU OPERON TRANSCRIPTIONAL REGULATOR"/>
    <property type="match status" value="1"/>
</dbReference>
<accession>A0A942SYQ9</accession>
<dbReference type="Gene3D" id="1.10.10.10">
    <property type="entry name" value="Winged helix-like DNA-binding domain superfamily/Winged helix DNA-binding domain"/>
    <property type="match status" value="1"/>
</dbReference>
<protein>
    <submittedName>
        <fullName evidence="5">GntR family transcriptional regulator</fullName>
    </submittedName>
</protein>
<dbReference type="SUPFAM" id="SSF46785">
    <property type="entry name" value="Winged helix' DNA-binding domain"/>
    <property type="match status" value="1"/>
</dbReference>
<dbReference type="InterPro" id="IPR036388">
    <property type="entry name" value="WH-like_DNA-bd_sf"/>
</dbReference>
<dbReference type="PANTHER" id="PTHR43537">
    <property type="entry name" value="TRANSCRIPTIONAL REGULATOR, GNTR FAMILY"/>
    <property type="match status" value="1"/>
</dbReference>
<dbReference type="InterPro" id="IPR008920">
    <property type="entry name" value="TF_FadR/GntR_C"/>
</dbReference>
<dbReference type="InterPro" id="IPR011711">
    <property type="entry name" value="GntR_C"/>
</dbReference>
<evidence type="ECO:0000256" key="2">
    <source>
        <dbReference type="ARBA" id="ARBA00023125"/>
    </source>
</evidence>
<evidence type="ECO:0000256" key="1">
    <source>
        <dbReference type="ARBA" id="ARBA00023015"/>
    </source>
</evidence>
<feature type="domain" description="GntR C-terminal" evidence="4">
    <location>
        <begin position="100"/>
        <end position="207"/>
    </location>
</feature>